<feature type="signal peptide" evidence="1">
    <location>
        <begin position="1"/>
        <end position="17"/>
    </location>
</feature>
<accession>A0A396RS45</accession>
<reference evidence="2 3" key="1">
    <citation type="submission" date="2018-08" db="EMBL/GenBank/DDBJ databases">
        <title>The multiple taxonomic identification of Sphingomonas gilva.</title>
        <authorList>
            <person name="Zhu D."/>
            <person name="Zheng S."/>
        </authorList>
    </citation>
    <scope>NUCLEOTIDE SEQUENCE [LARGE SCALE GENOMIC DNA]</scope>
    <source>
        <strain evidence="2 3">ZDH117</strain>
    </source>
</reference>
<name>A0A396RS45_9SPHN</name>
<evidence type="ECO:0000256" key="1">
    <source>
        <dbReference type="SAM" id="SignalP"/>
    </source>
</evidence>
<dbReference type="Gene3D" id="3.30.530.20">
    <property type="match status" value="1"/>
</dbReference>
<dbReference type="Proteomes" id="UP000266693">
    <property type="component" value="Unassembled WGS sequence"/>
</dbReference>
<keyword evidence="1" id="KW-0732">Signal</keyword>
<dbReference type="RefSeq" id="WP_118862725.1">
    <property type="nucleotide sequence ID" value="NZ_QWLV01000001.1"/>
</dbReference>
<keyword evidence="3" id="KW-1185">Reference proteome</keyword>
<dbReference type="EMBL" id="QWLV01000001">
    <property type="protein sequence ID" value="RHW19219.1"/>
    <property type="molecule type" value="Genomic_DNA"/>
</dbReference>
<evidence type="ECO:0000313" key="2">
    <source>
        <dbReference type="EMBL" id="RHW19219.1"/>
    </source>
</evidence>
<feature type="chain" id="PRO_5017190660" evidence="1">
    <location>
        <begin position="18"/>
        <end position="180"/>
    </location>
</feature>
<dbReference type="OrthoDB" id="5735475at2"/>
<gene>
    <name evidence="2" type="ORF">D1610_03670</name>
</gene>
<evidence type="ECO:0000313" key="3">
    <source>
        <dbReference type="Proteomes" id="UP000266693"/>
    </source>
</evidence>
<organism evidence="2 3">
    <name type="scientific">Sphingomonas gilva</name>
    <dbReference type="NCBI Taxonomy" id="2305907"/>
    <lineage>
        <taxon>Bacteria</taxon>
        <taxon>Pseudomonadati</taxon>
        <taxon>Pseudomonadota</taxon>
        <taxon>Alphaproteobacteria</taxon>
        <taxon>Sphingomonadales</taxon>
        <taxon>Sphingomonadaceae</taxon>
        <taxon>Sphingomonas</taxon>
    </lineage>
</organism>
<dbReference type="InterPro" id="IPR023393">
    <property type="entry name" value="START-like_dom_sf"/>
</dbReference>
<protein>
    <submittedName>
        <fullName evidence="2">SRPBCC family protein</fullName>
    </submittedName>
</protein>
<sequence length="180" mass="19122">MKLIAAAGLVLAAPAAAEVKQATPAGFEIESTVTVAVPVEQAWEVLRSPQRWWNPEHTYSGDAAKLYLDAQATGCFCERTPDKGSIEHAHIVYVQPPRMIRMVGALGPLQAEAVTGTMTWKVDPGEGGGATTITMSYLVGGYMRQGGETFAPLVDRVLTEQLTRLKAAIDAAPAAAEEAK</sequence>
<dbReference type="AlphaFoldDB" id="A0A396RS45"/>
<dbReference type="Pfam" id="PF10604">
    <property type="entry name" value="Polyketide_cyc2"/>
    <property type="match status" value="1"/>
</dbReference>
<comment type="caution">
    <text evidence="2">The sequence shown here is derived from an EMBL/GenBank/DDBJ whole genome shotgun (WGS) entry which is preliminary data.</text>
</comment>
<dbReference type="SUPFAM" id="SSF55961">
    <property type="entry name" value="Bet v1-like"/>
    <property type="match status" value="1"/>
</dbReference>
<dbReference type="InterPro" id="IPR019587">
    <property type="entry name" value="Polyketide_cyclase/dehydratase"/>
</dbReference>
<proteinExistence type="predicted"/>